<dbReference type="CDD" id="cd08946">
    <property type="entry name" value="SDR_e"/>
    <property type="match status" value="1"/>
</dbReference>
<evidence type="ECO:0000256" key="1">
    <source>
        <dbReference type="ARBA" id="ARBA00007637"/>
    </source>
</evidence>
<feature type="domain" description="NAD-dependent epimerase/dehydratase" evidence="2">
    <location>
        <begin position="3"/>
        <end position="213"/>
    </location>
</feature>
<dbReference type="KEGG" id="nft:FBF37_03970"/>
<dbReference type="InterPro" id="IPR036291">
    <property type="entry name" value="NAD(P)-bd_dom_sf"/>
</dbReference>
<accession>A0A4P9A433</accession>
<evidence type="ECO:0000313" key="4">
    <source>
        <dbReference type="Proteomes" id="UP000310639"/>
    </source>
</evidence>
<dbReference type="Pfam" id="PF01370">
    <property type="entry name" value="Epimerase"/>
    <property type="match status" value="1"/>
</dbReference>
<dbReference type="EMBL" id="CP040004">
    <property type="protein sequence ID" value="QCT42582.1"/>
    <property type="molecule type" value="Genomic_DNA"/>
</dbReference>
<comment type="similarity">
    <text evidence="1">Belongs to the NAD(P)-dependent epimerase/dehydratase family.</text>
</comment>
<dbReference type="PANTHER" id="PTHR43000">
    <property type="entry name" value="DTDP-D-GLUCOSE 4,6-DEHYDRATASE-RELATED"/>
    <property type="match status" value="1"/>
</dbReference>
<evidence type="ECO:0000259" key="2">
    <source>
        <dbReference type="Pfam" id="PF01370"/>
    </source>
</evidence>
<dbReference type="Proteomes" id="UP000310639">
    <property type="component" value="Chromosome"/>
</dbReference>
<reference evidence="3 4" key="1">
    <citation type="submission" date="2019-04" db="EMBL/GenBank/DDBJ databases">
        <title>Saccharibacteria TM7 genomes.</title>
        <authorList>
            <person name="Bor B."/>
            <person name="He X."/>
            <person name="Chen T."/>
            <person name="Dewhirst F.E."/>
        </authorList>
    </citation>
    <scope>NUCLEOTIDE SEQUENCE [LARGE SCALE GENOMIC DNA]</scope>
    <source>
        <strain evidence="3 4">BB001</strain>
    </source>
</reference>
<sequence>MKIAITGASGYIGRHITALAKKNGHEVIAIDRSSDIDIFSQHQNVFEALQKPDVLLHLAWRDGFKHNSPEHMKNLSHHYEFLHSYIHDGGKKVAVMGSMHEVGYWEGVINEHTPCDPLSQYGVAKNALRQSMMLLAKDCDAKLYWLRGFYIYGDDIGGHSIFSKIAQAAADGKTEFPFTTGKNNYDFLHIDDFSDQVLAAITQDDITGIINICSGKPVSLAERVEQYIQDNHYNIKLQYGAFPDRPYDSPAVWGDNSKIRAIKAK</sequence>
<name>A0A4P9A433_9BACT</name>
<dbReference type="AlphaFoldDB" id="A0A4P9A433"/>
<dbReference type="Gene3D" id="3.40.50.720">
    <property type="entry name" value="NAD(P)-binding Rossmann-like Domain"/>
    <property type="match status" value="1"/>
</dbReference>
<protein>
    <submittedName>
        <fullName evidence="3">NAD(P)-dependent oxidoreductase</fullName>
    </submittedName>
</protein>
<dbReference type="InterPro" id="IPR001509">
    <property type="entry name" value="Epimerase_deHydtase"/>
</dbReference>
<proteinExistence type="inferred from homology"/>
<dbReference type="OrthoDB" id="142826at2"/>
<dbReference type="SUPFAM" id="SSF51735">
    <property type="entry name" value="NAD(P)-binding Rossmann-fold domains"/>
    <property type="match status" value="1"/>
</dbReference>
<keyword evidence="4" id="KW-1185">Reference proteome</keyword>
<evidence type="ECO:0000313" key="3">
    <source>
        <dbReference type="EMBL" id="QCT42582.1"/>
    </source>
</evidence>
<dbReference type="RefSeq" id="WP_138079686.1">
    <property type="nucleotide sequence ID" value="NZ_CP040004.1"/>
</dbReference>
<gene>
    <name evidence="3" type="ORF">FBF37_03970</name>
</gene>
<organism evidence="3 4">
    <name type="scientific">Candidatus Nanosynbacter featherlites</name>
    <dbReference type="NCBI Taxonomy" id="2572088"/>
    <lineage>
        <taxon>Bacteria</taxon>
        <taxon>Candidatus Saccharimonadota</taxon>
        <taxon>Candidatus Saccharimonadia</taxon>
        <taxon>Candidatus Nanosynbacterales</taxon>
        <taxon>Candidatus Nanosynbacteraceae</taxon>
        <taxon>Candidatus Nanosynbacter</taxon>
    </lineage>
</organism>